<accession>A0A225NIL0</accession>
<dbReference type="GO" id="GO:0046872">
    <property type="term" value="F:metal ion binding"/>
    <property type="evidence" value="ECO:0007669"/>
    <property type="project" value="UniProtKB-KW"/>
</dbReference>
<dbReference type="InterPro" id="IPR006913">
    <property type="entry name" value="CENP-V/GFA"/>
</dbReference>
<dbReference type="EMBL" id="AQQR01000004">
    <property type="protein sequence ID" value="OWU73573.1"/>
    <property type="molecule type" value="Genomic_DNA"/>
</dbReference>
<dbReference type="Pfam" id="PF04828">
    <property type="entry name" value="GFA"/>
    <property type="match status" value="1"/>
</dbReference>
<name>A0A225NIL0_9RHOB</name>
<dbReference type="PANTHER" id="PTHR33337">
    <property type="entry name" value="GFA DOMAIN-CONTAINING PROTEIN"/>
    <property type="match status" value="1"/>
</dbReference>
<evidence type="ECO:0000256" key="4">
    <source>
        <dbReference type="ARBA" id="ARBA00023239"/>
    </source>
</evidence>
<evidence type="ECO:0000256" key="1">
    <source>
        <dbReference type="ARBA" id="ARBA00005495"/>
    </source>
</evidence>
<dbReference type="PROSITE" id="PS51891">
    <property type="entry name" value="CENP_V_GFA"/>
    <property type="match status" value="1"/>
</dbReference>
<dbReference type="RefSeq" id="WP_088650297.1">
    <property type="nucleotide sequence ID" value="NZ_AQQR01000004.1"/>
</dbReference>
<dbReference type="GO" id="GO:0016846">
    <property type="term" value="F:carbon-sulfur lyase activity"/>
    <property type="evidence" value="ECO:0007669"/>
    <property type="project" value="InterPro"/>
</dbReference>
<evidence type="ECO:0000313" key="7">
    <source>
        <dbReference type="Proteomes" id="UP000215377"/>
    </source>
</evidence>
<sequence>MSDSTITGACLCRATTFEITGDLSPGTLCHCGQCRRQTSHVYSSTHIPQASLRLTRDDRLAWYQASPMARRGFCSACGSVLFWDPFDEDRISVSLGALDAPHPGRVVKHIFTADTGGYYPIDDSLERADGD</sequence>
<evidence type="ECO:0000313" key="6">
    <source>
        <dbReference type="EMBL" id="OWU73573.1"/>
    </source>
</evidence>
<comment type="similarity">
    <text evidence="1">Belongs to the Gfa family.</text>
</comment>
<keyword evidence="4" id="KW-0456">Lyase</keyword>
<feature type="domain" description="CENP-V/GFA" evidence="5">
    <location>
        <begin position="6"/>
        <end position="122"/>
    </location>
</feature>
<dbReference type="Gene3D" id="3.90.1590.10">
    <property type="entry name" value="glutathione-dependent formaldehyde- activating enzyme (gfa)"/>
    <property type="match status" value="1"/>
</dbReference>
<dbReference type="SUPFAM" id="SSF51316">
    <property type="entry name" value="Mss4-like"/>
    <property type="match status" value="1"/>
</dbReference>
<keyword evidence="2" id="KW-0479">Metal-binding</keyword>
<evidence type="ECO:0000259" key="5">
    <source>
        <dbReference type="PROSITE" id="PS51891"/>
    </source>
</evidence>
<reference evidence="6 7" key="1">
    <citation type="submission" date="2013-04" db="EMBL/GenBank/DDBJ databases">
        <title>Oceanicola sp. 22II1-22F33 Genome Sequencing.</title>
        <authorList>
            <person name="Lai Q."/>
            <person name="Li G."/>
            <person name="Shao Z."/>
        </authorList>
    </citation>
    <scope>NUCLEOTIDE SEQUENCE [LARGE SCALE GENOMIC DNA]</scope>
    <source>
        <strain evidence="6 7">22II1-22F33</strain>
    </source>
</reference>
<proteinExistence type="inferred from homology"/>
<dbReference type="AlphaFoldDB" id="A0A225NIL0"/>
<dbReference type="OrthoDB" id="9807246at2"/>
<dbReference type="PANTHER" id="PTHR33337:SF40">
    <property type="entry name" value="CENP-V_GFA DOMAIN-CONTAINING PROTEIN-RELATED"/>
    <property type="match status" value="1"/>
</dbReference>
<keyword evidence="3" id="KW-0862">Zinc</keyword>
<evidence type="ECO:0000256" key="3">
    <source>
        <dbReference type="ARBA" id="ARBA00022833"/>
    </source>
</evidence>
<dbReference type="InterPro" id="IPR011057">
    <property type="entry name" value="Mss4-like_sf"/>
</dbReference>
<organism evidence="6 7">
    <name type="scientific">Marinibacterium profundimaris</name>
    <dbReference type="NCBI Taxonomy" id="1679460"/>
    <lineage>
        <taxon>Bacteria</taxon>
        <taxon>Pseudomonadati</taxon>
        <taxon>Pseudomonadota</taxon>
        <taxon>Alphaproteobacteria</taxon>
        <taxon>Rhodobacterales</taxon>
        <taxon>Paracoccaceae</taxon>
        <taxon>Marinibacterium</taxon>
    </lineage>
</organism>
<dbReference type="Proteomes" id="UP000215377">
    <property type="component" value="Unassembled WGS sequence"/>
</dbReference>
<comment type="caution">
    <text evidence="6">The sequence shown here is derived from an EMBL/GenBank/DDBJ whole genome shotgun (WGS) entry which is preliminary data.</text>
</comment>
<evidence type="ECO:0000256" key="2">
    <source>
        <dbReference type="ARBA" id="ARBA00022723"/>
    </source>
</evidence>
<keyword evidence="7" id="KW-1185">Reference proteome</keyword>
<gene>
    <name evidence="6" type="ORF">ATO3_13040</name>
</gene>
<protein>
    <recommendedName>
        <fullName evidence="5">CENP-V/GFA domain-containing protein</fullName>
    </recommendedName>
</protein>